<dbReference type="HOGENOM" id="CLU_2661145_0_0_1"/>
<protein>
    <recommendedName>
        <fullName evidence="1">HAT C-terminal dimerisation domain-containing protein</fullName>
    </recommendedName>
</protein>
<dbReference type="EMBL" id="KI965373">
    <property type="protein sequence ID" value="EUC26587.1"/>
    <property type="molecule type" value="Genomic_DNA"/>
</dbReference>
<dbReference type="GeneID" id="19144706"/>
<gene>
    <name evidence="2" type="ORF">COCCADRAFT_113952</name>
</gene>
<dbReference type="SUPFAM" id="SSF53098">
    <property type="entry name" value="Ribonuclease H-like"/>
    <property type="match status" value="1"/>
</dbReference>
<evidence type="ECO:0000313" key="2">
    <source>
        <dbReference type="EMBL" id="EUC26587.1"/>
    </source>
</evidence>
<dbReference type="KEGG" id="bze:COCCADRAFT_113952"/>
<feature type="non-terminal residue" evidence="2">
    <location>
        <position position="1"/>
    </location>
</feature>
<dbReference type="AlphaFoldDB" id="W6XHP7"/>
<dbReference type="Proteomes" id="UP000053841">
    <property type="component" value="Unassembled WGS sequence"/>
</dbReference>
<sequence>DEDEYTRWKRYEPVAEKDSPNALNLTQYWIGLREQYPNLSRLAIDVLSILALSCDCERMFSELGDLLEPRRRNIDP</sequence>
<name>W6XHP7_COCC2</name>
<dbReference type="Pfam" id="PF05699">
    <property type="entry name" value="Dimer_Tnp_hAT"/>
    <property type="match status" value="1"/>
</dbReference>
<dbReference type="OrthoDB" id="3935139at2759"/>
<dbReference type="RefSeq" id="XP_007719108.1">
    <property type="nucleotide sequence ID" value="XM_007720918.1"/>
</dbReference>
<dbReference type="InterPro" id="IPR008906">
    <property type="entry name" value="HATC_C_dom"/>
</dbReference>
<accession>W6XHP7</accession>
<evidence type="ECO:0000259" key="1">
    <source>
        <dbReference type="Pfam" id="PF05699"/>
    </source>
</evidence>
<evidence type="ECO:0000313" key="3">
    <source>
        <dbReference type="Proteomes" id="UP000053841"/>
    </source>
</evidence>
<organism evidence="2 3">
    <name type="scientific">Cochliobolus carbonum (strain 26-R-13)</name>
    <name type="common">Maize leaf spot fungus</name>
    <name type="synonym">Bipolaris zeicola</name>
    <dbReference type="NCBI Taxonomy" id="930089"/>
    <lineage>
        <taxon>Eukaryota</taxon>
        <taxon>Fungi</taxon>
        <taxon>Dikarya</taxon>
        <taxon>Ascomycota</taxon>
        <taxon>Pezizomycotina</taxon>
        <taxon>Dothideomycetes</taxon>
        <taxon>Pleosporomycetidae</taxon>
        <taxon>Pleosporales</taxon>
        <taxon>Pleosporineae</taxon>
        <taxon>Pleosporaceae</taxon>
        <taxon>Bipolaris</taxon>
    </lineage>
</organism>
<reference evidence="2 3" key="1">
    <citation type="journal article" date="2013" name="PLoS Genet.">
        <title>Comparative genome structure, secondary metabolite, and effector coding capacity across Cochliobolus pathogens.</title>
        <authorList>
            <person name="Condon B.J."/>
            <person name="Leng Y."/>
            <person name="Wu D."/>
            <person name="Bushley K.E."/>
            <person name="Ohm R.A."/>
            <person name="Otillar R."/>
            <person name="Martin J."/>
            <person name="Schackwitz W."/>
            <person name="Grimwood J."/>
            <person name="MohdZainudin N."/>
            <person name="Xue C."/>
            <person name="Wang R."/>
            <person name="Manning V.A."/>
            <person name="Dhillon B."/>
            <person name="Tu Z.J."/>
            <person name="Steffenson B.J."/>
            <person name="Salamov A."/>
            <person name="Sun H."/>
            <person name="Lowry S."/>
            <person name="LaButti K."/>
            <person name="Han J."/>
            <person name="Copeland A."/>
            <person name="Lindquist E."/>
            <person name="Barry K."/>
            <person name="Schmutz J."/>
            <person name="Baker S.E."/>
            <person name="Ciuffetti L.M."/>
            <person name="Grigoriev I.V."/>
            <person name="Zhong S."/>
            <person name="Turgeon B.G."/>
        </authorList>
    </citation>
    <scope>NUCLEOTIDE SEQUENCE [LARGE SCALE GENOMIC DNA]</scope>
    <source>
        <strain evidence="2 3">26-R-13</strain>
    </source>
</reference>
<proteinExistence type="predicted"/>
<dbReference type="GO" id="GO:0046983">
    <property type="term" value="F:protein dimerization activity"/>
    <property type="evidence" value="ECO:0007669"/>
    <property type="project" value="InterPro"/>
</dbReference>
<dbReference type="InterPro" id="IPR012337">
    <property type="entry name" value="RNaseH-like_sf"/>
</dbReference>
<keyword evidence="3" id="KW-1185">Reference proteome</keyword>
<feature type="domain" description="HAT C-terminal dimerisation" evidence="1">
    <location>
        <begin position="7"/>
        <end position="76"/>
    </location>
</feature>